<feature type="transmembrane region" description="Helical" evidence="1">
    <location>
        <begin position="182"/>
        <end position="203"/>
    </location>
</feature>
<feature type="transmembrane region" description="Helical" evidence="1">
    <location>
        <begin position="12"/>
        <end position="30"/>
    </location>
</feature>
<feature type="transmembrane region" description="Helical" evidence="1">
    <location>
        <begin position="143"/>
        <end position="170"/>
    </location>
</feature>
<feature type="transmembrane region" description="Helical" evidence="1">
    <location>
        <begin position="210"/>
        <end position="228"/>
    </location>
</feature>
<feature type="transmembrane region" description="Helical" evidence="1">
    <location>
        <begin position="234"/>
        <end position="254"/>
    </location>
</feature>
<organism evidence="3 4">
    <name type="scientific">Pelobium manganitolerans</name>
    <dbReference type="NCBI Taxonomy" id="1842495"/>
    <lineage>
        <taxon>Bacteria</taxon>
        <taxon>Pseudomonadati</taxon>
        <taxon>Bacteroidota</taxon>
        <taxon>Sphingobacteriia</taxon>
        <taxon>Sphingobacteriales</taxon>
        <taxon>Sphingobacteriaceae</taxon>
        <taxon>Pelobium</taxon>
    </lineage>
</organism>
<dbReference type="EMBL" id="MBTA01000005">
    <property type="protein sequence ID" value="RKD18276.1"/>
    <property type="molecule type" value="Genomic_DNA"/>
</dbReference>
<reference evidence="3 4" key="1">
    <citation type="submission" date="2016-07" db="EMBL/GenBank/DDBJ databases">
        <title>Genome of Pelobium manganitolerans.</title>
        <authorList>
            <person name="Wu S."/>
            <person name="Wang G."/>
        </authorList>
    </citation>
    <scope>NUCLEOTIDE SEQUENCE [LARGE SCALE GENOMIC DNA]</scope>
    <source>
        <strain evidence="3 4">YS-25</strain>
    </source>
</reference>
<feature type="transmembrane region" description="Helical" evidence="1">
    <location>
        <begin position="266"/>
        <end position="283"/>
    </location>
</feature>
<evidence type="ECO:0000256" key="1">
    <source>
        <dbReference type="SAM" id="Phobius"/>
    </source>
</evidence>
<feature type="transmembrane region" description="Helical" evidence="1">
    <location>
        <begin position="295"/>
        <end position="315"/>
    </location>
</feature>
<dbReference type="OrthoDB" id="290051at2"/>
<dbReference type="GO" id="GO:0016747">
    <property type="term" value="F:acyltransferase activity, transferring groups other than amino-acyl groups"/>
    <property type="evidence" value="ECO:0007669"/>
    <property type="project" value="InterPro"/>
</dbReference>
<keyword evidence="1" id="KW-0812">Transmembrane</keyword>
<evidence type="ECO:0000313" key="4">
    <source>
        <dbReference type="Proteomes" id="UP000283433"/>
    </source>
</evidence>
<keyword evidence="4" id="KW-1185">Reference proteome</keyword>
<accession>A0A419S8M6</accession>
<sequence>MRYIKPLDSLRALAVMLVVCSHWLGANATISKLSLGLIGVNIFFVLSGYLITNNLLLYKKQLGKGLQSTGFYIKKFYYRRFLRIVPVYFLLLLVVYAFNIHDFRGTLWWHLLYLSNFYFVFVKEAWEGAVSHLWSLSVEEQFYIFWPFLILFLRSSWLKALPIVLIVLAVVYRFFKPAEYELWNFTLFGSLDALALGSLIAIYKIEKIKVKWVATILACVLLLAWLNYQFQLNQFLLCVNLIAFLLVISCKADLPKAVKYCLEIPFVLYIGRISYGIYLYHNFIPRPNLDLPKPLLLFIQLAILIAISALSYRFIEAPLLKLKNRKFNSPSSGEDLNRNGL</sequence>
<keyword evidence="1" id="KW-0472">Membrane</keyword>
<dbReference type="PANTHER" id="PTHR23028:SF53">
    <property type="entry name" value="ACYL_TRANSF_3 DOMAIN-CONTAINING PROTEIN"/>
    <property type="match status" value="1"/>
</dbReference>
<feature type="transmembrane region" description="Helical" evidence="1">
    <location>
        <begin position="106"/>
        <end position="122"/>
    </location>
</feature>
<protein>
    <recommendedName>
        <fullName evidence="2">Acyltransferase 3 domain-containing protein</fullName>
    </recommendedName>
</protein>
<gene>
    <name evidence="3" type="ORF">BCY91_15860</name>
</gene>
<dbReference type="Proteomes" id="UP000283433">
    <property type="component" value="Unassembled WGS sequence"/>
</dbReference>
<comment type="caution">
    <text evidence="3">The sequence shown here is derived from an EMBL/GenBank/DDBJ whole genome shotgun (WGS) entry which is preliminary data.</text>
</comment>
<feature type="transmembrane region" description="Helical" evidence="1">
    <location>
        <begin position="81"/>
        <end position="100"/>
    </location>
</feature>
<feature type="domain" description="Acyltransferase 3" evidence="2">
    <location>
        <begin position="7"/>
        <end position="284"/>
    </location>
</feature>
<evidence type="ECO:0000313" key="3">
    <source>
        <dbReference type="EMBL" id="RKD18276.1"/>
    </source>
</evidence>
<keyword evidence="1" id="KW-1133">Transmembrane helix</keyword>
<dbReference type="AlphaFoldDB" id="A0A419S8M6"/>
<dbReference type="RefSeq" id="WP_120180993.1">
    <property type="nucleotide sequence ID" value="NZ_MBTA01000005.1"/>
</dbReference>
<dbReference type="GO" id="GO:0016020">
    <property type="term" value="C:membrane"/>
    <property type="evidence" value="ECO:0007669"/>
    <property type="project" value="TreeGrafter"/>
</dbReference>
<proteinExistence type="predicted"/>
<dbReference type="Pfam" id="PF01757">
    <property type="entry name" value="Acyl_transf_3"/>
    <property type="match status" value="1"/>
</dbReference>
<name>A0A419S8M6_9SPHI</name>
<dbReference type="InterPro" id="IPR050879">
    <property type="entry name" value="Acyltransferase_3"/>
</dbReference>
<feature type="transmembrane region" description="Helical" evidence="1">
    <location>
        <begin position="36"/>
        <end position="58"/>
    </location>
</feature>
<dbReference type="PANTHER" id="PTHR23028">
    <property type="entry name" value="ACETYLTRANSFERASE"/>
    <property type="match status" value="1"/>
</dbReference>
<evidence type="ECO:0000259" key="2">
    <source>
        <dbReference type="Pfam" id="PF01757"/>
    </source>
</evidence>
<dbReference type="InterPro" id="IPR002656">
    <property type="entry name" value="Acyl_transf_3_dom"/>
</dbReference>
<dbReference type="GO" id="GO:0009103">
    <property type="term" value="P:lipopolysaccharide biosynthetic process"/>
    <property type="evidence" value="ECO:0007669"/>
    <property type="project" value="TreeGrafter"/>
</dbReference>